<comment type="caution">
    <text evidence="2">The sequence shown here is derived from an EMBL/GenBank/DDBJ whole genome shotgun (WGS) entry which is preliminary data.</text>
</comment>
<reference evidence="2 3" key="1">
    <citation type="submission" date="2024-04" db="EMBL/GenBank/DDBJ databases">
        <title>Tritrichomonas musculus Genome.</title>
        <authorList>
            <person name="Alves-Ferreira E."/>
            <person name="Grigg M."/>
            <person name="Lorenzi H."/>
            <person name="Galac M."/>
        </authorList>
    </citation>
    <scope>NUCLEOTIDE SEQUENCE [LARGE SCALE GENOMIC DNA]</scope>
    <source>
        <strain evidence="2 3">EAF2021</strain>
    </source>
</reference>
<evidence type="ECO:0000313" key="3">
    <source>
        <dbReference type="Proteomes" id="UP001470230"/>
    </source>
</evidence>
<dbReference type="Gene3D" id="1.20.5.1700">
    <property type="match status" value="1"/>
</dbReference>
<evidence type="ECO:0000313" key="2">
    <source>
        <dbReference type="EMBL" id="KAK8857839.1"/>
    </source>
</evidence>
<dbReference type="Proteomes" id="UP001470230">
    <property type="component" value="Unassembled WGS sequence"/>
</dbReference>
<feature type="coiled-coil region" evidence="1">
    <location>
        <begin position="20"/>
        <end position="146"/>
    </location>
</feature>
<feature type="coiled-coil region" evidence="1">
    <location>
        <begin position="796"/>
        <end position="940"/>
    </location>
</feature>
<name>A0ABR2I5P1_9EUKA</name>
<accession>A0ABR2I5P1</accession>
<feature type="coiled-coil region" evidence="1">
    <location>
        <begin position="221"/>
        <end position="305"/>
    </location>
</feature>
<dbReference type="InterPro" id="IPR024095">
    <property type="entry name" value="Vesicle_P115"/>
</dbReference>
<dbReference type="EMBL" id="JAPFFF010000019">
    <property type="protein sequence ID" value="KAK8857839.1"/>
    <property type="molecule type" value="Genomic_DNA"/>
</dbReference>
<feature type="coiled-coil region" evidence="1">
    <location>
        <begin position="677"/>
        <end position="764"/>
    </location>
</feature>
<evidence type="ECO:0008006" key="4">
    <source>
        <dbReference type="Google" id="ProtNLM"/>
    </source>
</evidence>
<dbReference type="PANTHER" id="PTHR10013">
    <property type="entry name" value="GENERAL VESICULAR TRANSPORT FACTOR P115"/>
    <property type="match status" value="1"/>
</dbReference>
<keyword evidence="1" id="KW-0175">Coiled coil</keyword>
<sequence>MEEETHSGDSESFLISTIQNFTTEEQNEQLKKEVIMLKAQFEEAVQIHTTIDKIKDENAKLTKQILDLTNEKEEMTRRLEIAVKANADLSESLENQKKQYSLHVQNEGNNVQVEKSKIAQAFQSQIESLEEQLSEMGNEYNDLKLAQKVLASQIQRALEAAGFYFKITFSNLDDMITFFQKEPIPIKTESNNNNTQNDNKNINITQINPNVGLESDNKEKLKALKKKLKTRSSEYKSLSDELDRVQSAHKREIASYQSQIDHLRKEMNERDHTAKESIRNLQSTVNRLNQEINSSRDTISVLKVKNNELKYANRSQSALLDHSISSAIEPIKETKVEFKKDFDHKKSSNEKALLKDEIDHLHEKIADLTQKQLSAERKSKTIEDQLRSKENQLQNEQIKYQKIENELNSLKVIHSEIKSENDALRKTLHEKGNSSPKYKEQKHIFLEKQSKILEKKDDEIAQLHLEIKQAELHSTEQSLVIVDLKNQVSSLEDELQKLKVTYNDYVVKMEGTYIPTVDDFLPPSAFKTKYFEPALSNDIMKIATNTALQAPSKIEFIFRAIYNYYNKKIGEFQEKCDSYFQNESIIRNRINQFIIDVSIALNDQNPMTFDDLFNNCDKSQDCCKLIIDLITDCKAKFVSATRERDQLISVLTNIGQIANFNNANGYSSNFCELIPIINEMKNELIAAQNGFQQISKKYKSYYSESKALLKKCKLNEAKNKQEIMSLQSKNSELEHQINDKSSHISQLKKENKQLHTDLQNTNLSEVSTTQFLKREDISFNSNEEVETMKNKFTSAVESYKAHIQHLEKKNDDLTKQIKKIENELAKSQQIISTQKNSNDQLAQENIKLTQQNSQIESVISTKYETAKNNLQKSFDQTIEQIKQQNEQSRNDLQKVIKQLKMKDEKIKELNMNIKTLINEKNKLSNEANAIKEQLERERLIIDASVKTQILTIESKYKEQMDKQIAHNEAEQRNIIMFAVNAFRTIVSPASTMGVSGSSNDNVKLYKNLIEKIKDIVTKLSESDQAIRKMLCAYNHQTTQDAVAQLLYNSNTN</sequence>
<protein>
    <recommendedName>
        <fullName evidence="4">Viral A-type inclusion protein</fullName>
    </recommendedName>
</protein>
<gene>
    <name evidence="2" type="ORF">M9Y10_012934</name>
</gene>
<organism evidence="2 3">
    <name type="scientific">Tritrichomonas musculus</name>
    <dbReference type="NCBI Taxonomy" id="1915356"/>
    <lineage>
        <taxon>Eukaryota</taxon>
        <taxon>Metamonada</taxon>
        <taxon>Parabasalia</taxon>
        <taxon>Tritrichomonadida</taxon>
        <taxon>Tritrichomonadidae</taxon>
        <taxon>Tritrichomonas</taxon>
    </lineage>
</organism>
<proteinExistence type="predicted"/>
<feature type="coiled-coil region" evidence="1">
    <location>
        <begin position="344"/>
        <end position="420"/>
    </location>
</feature>
<keyword evidence="3" id="KW-1185">Reference proteome</keyword>
<feature type="coiled-coil region" evidence="1">
    <location>
        <begin position="446"/>
        <end position="508"/>
    </location>
</feature>
<dbReference type="PANTHER" id="PTHR10013:SF0">
    <property type="entry name" value="GENERAL VESICULAR TRANSPORT FACTOR P115"/>
    <property type="match status" value="1"/>
</dbReference>
<evidence type="ECO:0000256" key="1">
    <source>
        <dbReference type="SAM" id="Coils"/>
    </source>
</evidence>